<dbReference type="PANTHER" id="PTHR47829">
    <property type="entry name" value="HYDROLASE, PUTATIVE (AFU_ORTHOLOGUE AFUA_1G12880)-RELATED"/>
    <property type="match status" value="1"/>
</dbReference>
<keyword evidence="2" id="KW-1185">Reference proteome</keyword>
<proteinExistence type="predicted"/>
<dbReference type="InterPro" id="IPR023198">
    <property type="entry name" value="PGP-like_dom2"/>
</dbReference>
<dbReference type="InterPro" id="IPR036412">
    <property type="entry name" value="HAD-like_sf"/>
</dbReference>
<reference evidence="1" key="1">
    <citation type="submission" date="2020-11" db="EMBL/GenBank/DDBJ databases">
        <authorList>
            <consortium name="DOE Joint Genome Institute"/>
            <person name="Ahrendt S."/>
            <person name="Riley R."/>
            <person name="Andreopoulos W."/>
            <person name="Labutti K."/>
            <person name="Pangilinan J."/>
            <person name="Ruiz-Duenas F.J."/>
            <person name="Barrasa J.M."/>
            <person name="Sanchez-Garcia M."/>
            <person name="Camarero S."/>
            <person name="Miyauchi S."/>
            <person name="Serrano A."/>
            <person name="Linde D."/>
            <person name="Babiker R."/>
            <person name="Drula E."/>
            <person name="Ayuso-Fernandez I."/>
            <person name="Pacheco R."/>
            <person name="Padilla G."/>
            <person name="Ferreira P."/>
            <person name="Barriuso J."/>
            <person name="Kellner H."/>
            <person name="Castanera R."/>
            <person name="Alfaro M."/>
            <person name="Ramirez L."/>
            <person name="Pisabarro A.G."/>
            <person name="Kuo A."/>
            <person name="Tritt A."/>
            <person name="Lipzen A."/>
            <person name="He G."/>
            <person name="Yan M."/>
            <person name="Ng V."/>
            <person name="Cullen D."/>
            <person name="Martin F."/>
            <person name="Rosso M.-N."/>
            <person name="Henrissat B."/>
            <person name="Hibbett D."/>
            <person name="Martinez A.T."/>
            <person name="Grigoriev I.V."/>
        </authorList>
    </citation>
    <scope>NUCLEOTIDE SEQUENCE</scope>
    <source>
        <strain evidence="1">CIRM-BRFM 674</strain>
    </source>
</reference>
<dbReference type="Pfam" id="PF00702">
    <property type="entry name" value="Hydrolase"/>
    <property type="match status" value="1"/>
</dbReference>
<dbReference type="PANTHER" id="PTHR47829:SF1">
    <property type="entry name" value="HAD FAMILY PHOSPHATASE"/>
    <property type="match status" value="1"/>
</dbReference>
<evidence type="ECO:0000313" key="1">
    <source>
        <dbReference type="EMBL" id="KAF9483842.1"/>
    </source>
</evidence>
<evidence type="ECO:0000313" key="2">
    <source>
        <dbReference type="Proteomes" id="UP000807469"/>
    </source>
</evidence>
<dbReference type="GO" id="GO:0016791">
    <property type="term" value="F:phosphatase activity"/>
    <property type="evidence" value="ECO:0007669"/>
    <property type="project" value="UniProtKB-ARBA"/>
</dbReference>
<dbReference type="SFLD" id="SFLDG01129">
    <property type="entry name" value="C1.5:_HAD__Beta-PGM__Phosphata"/>
    <property type="match status" value="1"/>
</dbReference>
<dbReference type="OrthoDB" id="1694274at2759"/>
<comment type="caution">
    <text evidence="1">The sequence shown here is derived from an EMBL/GenBank/DDBJ whole genome shotgun (WGS) entry which is preliminary data.</text>
</comment>
<name>A0A9P5ZAC3_9AGAR</name>
<dbReference type="Gene3D" id="1.10.150.240">
    <property type="entry name" value="Putative phosphatase, domain 2"/>
    <property type="match status" value="1"/>
</dbReference>
<organism evidence="1 2">
    <name type="scientific">Pholiota conissans</name>
    <dbReference type="NCBI Taxonomy" id="109636"/>
    <lineage>
        <taxon>Eukaryota</taxon>
        <taxon>Fungi</taxon>
        <taxon>Dikarya</taxon>
        <taxon>Basidiomycota</taxon>
        <taxon>Agaricomycotina</taxon>
        <taxon>Agaricomycetes</taxon>
        <taxon>Agaricomycetidae</taxon>
        <taxon>Agaricales</taxon>
        <taxon>Agaricineae</taxon>
        <taxon>Strophariaceae</taxon>
        <taxon>Pholiota</taxon>
    </lineage>
</organism>
<dbReference type="NCBIfam" id="TIGR01509">
    <property type="entry name" value="HAD-SF-IA-v3"/>
    <property type="match status" value="1"/>
</dbReference>
<dbReference type="EMBL" id="MU155149">
    <property type="protein sequence ID" value="KAF9483842.1"/>
    <property type="molecule type" value="Genomic_DNA"/>
</dbReference>
<dbReference type="CDD" id="cd02603">
    <property type="entry name" value="HAD_sEH-N_like"/>
    <property type="match status" value="1"/>
</dbReference>
<accession>A0A9P5ZAC3</accession>
<gene>
    <name evidence="1" type="ORF">BDN70DRAFT_910990</name>
</gene>
<dbReference type="InterPro" id="IPR023214">
    <property type="entry name" value="HAD_sf"/>
</dbReference>
<dbReference type="SUPFAM" id="SSF56784">
    <property type="entry name" value="HAD-like"/>
    <property type="match status" value="1"/>
</dbReference>
<dbReference type="InterPro" id="IPR052898">
    <property type="entry name" value="ACAD10-like"/>
</dbReference>
<dbReference type="Gene3D" id="3.40.50.1000">
    <property type="entry name" value="HAD superfamily/HAD-like"/>
    <property type="match status" value="1"/>
</dbReference>
<protein>
    <submittedName>
        <fullName evidence="1">HAD-like protein</fullName>
    </submittedName>
</protein>
<sequence>MPREYKAVIFDVGGVVMRSPFIAIAAYERKLGLPPHYINTSITGRGANGSWQRFERGEIELLPFYEAFGRDLSDTVNGNIWYKTYCRRKGLKCPPLPETLQVDGRELFGAMMREAGQYDPHIRHAILRLRAAKKYKLIALTNNFSKVDINREELEFLGWGDGATPNHLRELFDDFCDSSDLGMRKPEREFYLRACERSGINPSDAIFLDDIGINLKAAKELGMDTIRE</sequence>
<dbReference type="PRINTS" id="PR00413">
    <property type="entry name" value="HADHALOGNASE"/>
</dbReference>
<dbReference type="InterPro" id="IPR006439">
    <property type="entry name" value="HAD-SF_hydro_IA"/>
</dbReference>
<dbReference type="SFLD" id="SFLDS00003">
    <property type="entry name" value="Haloacid_Dehalogenase"/>
    <property type="match status" value="1"/>
</dbReference>
<dbReference type="AlphaFoldDB" id="A0A9P5ZAC3"/>
<dbReference type="Proteomes" id="UP000807469">
    <property type="component" value="Unassembled WGS sequence"/>
</dbReference>